<name>A0A444ISE2_9BACT</name>
<organism evidence="1 2">
    <name type="scientific">Candidatus Electrothrix aarhusensis</name>
    <dbReference type="NCBI Taxonomy" id="1859131"/>
    <lineage>
        <taxon>Bacteria</taxon>
        <taxon>Pseudomonadati</taxon>
        <taxon>Thermodesulfobacteriota</taxon>
        <taxon>Desulfobulbia</taxon>
        <taxon>Desulfobulbales</taxon>
        <taxon>Desulfobulbaceae</taxon>
        <taxon>Candidatus Electrothrix</taxon>
    </lineage>
</organism>
<accession>A0A444ISE2</accession>
<sequence length="93" mass="10654">MKIKRNQPCPCGSGKKFKKCCLFSETPVAASWQDEKGLHLVSDGEPSSEEDLELMTKKYQEKIRQSPMWDEMVKEFGQEKAEELLKQCKAELG</sequence>
<reference evidence="1 2" key="1">
    <citation type="submission" date="2017-01" db="EMBL/GenBank/DDBJ databases">
        <title>The cable genome- insights into the physiology and evolution of filamentous bacteria capable of sulfide oxidation via long distance electron transfer.</title>
        <authorList>
            <person name="Schreiber L."/>
            <person name="Bjerg J.T."/>
            <person name="Boggild A."/>
            <person name="Van De Vossenberg J."/>
            <person name="Meysman F."/>
            <person name="Nielsen L.P."/>
            <person name="Schramm A."/>
            <person name="Kjeldsen K.U."/>
        </authorList>
    </citation>
    <scope>NUCLEOTIDE SEQUENCE [LARGE SCALE GENOMIC DNA]</scope>
    <source>
        <strain evidence="1">MCF</strain>
    </source>
</reference>
<evidence type="ECO:0000313" key="2">
    <source>
        <dbReference type="Proteomes" id="UP000287853"/>
    </source>
</evidence>
<dbReference type="SUPFAM" id="SSF103642">
    <property type="entry name" value="Sec-C motif"/>
    <property type="match status" value="1"/>
</dbReference>
<evidence type="ECO:0000313" key="1">
    <source>
        <dbReference type="EMBL" id="RWX43799.1"/>
    </source>
</evidence>
<proteinExistence type="predicted"/>
<dbReference type="AlphaFoldDB" id="A0A444ISE2"/>
<dbReference type="EMBL" id="MTKO01000109">
    <property type="protein sequence ID" value="RWX43799.1"/>
    <property type="molecule type" value="Genomic_DNA"/>
</dbReference>
<comment type="caution">
    <text evidence="1">The sequence shown here is derived from an EMBL/GenBank/DDBJ whole genome shotgun (WGS) entry which is preliminary data.</text>
</comment>
<protein>
    <submittedName>
        <fullName evidence="1">SEC-C motif-containing protein</fullName>
    </submittedName>
</protein>
<gene>
    <name evidence="1" type="ORF">H206_02435</name>
</gene>
<dbReference type="Pfam" id="PF02810">
    <property type="entry name" value="SEC-C"/>
    <property type="match status" value="1"/>
</dbReference>
<dbReference type="Gene3D" id="3.10.450.50">
    <property type="match status" value="1"/>
</dbReference>
<dbReference type="InterPro" id="IPR004027">
    <property type="entry name" value="SEC_C_motif"/>
</dbReference>
<dbReference type="Proteomes" id="UP000287853">
    <property type="component" value="Unassembled WGS sequence"/>
</dbReference>
<keyword evidence="2" id="KW-1185">Reference proteome</keyword>